<dbReference type="Pfam" id="PF02371">
    <property type="entry name" value="Transposase_20"/>
    <property type="match status" value="1"/>
</dbReference>
<organism evidence="3 4">
    <name type="scientific">Sphingobium psychrophilum</name>
    <dbReference type="NCBI Taxonomy" id="2728834"/>
    <lineage>
        <taxon>Bacteria</taxon>
        <taxon>Pseudomonadati</taxon>
        <taxon>Pseudomonadota</taxon>
        <taxon>Alphaproteobacteria</taxon>
        <taxon>Sphingomonadales</taxon>
        <taxon>Sphingomonadaceae</taxon>
        <taxon>Sphingobium</taxon>
    </lineage>
</organism>
<keyword evidence="4" id="KW-1185">Reference proteome</keyword>
<evidence type="ECO:0000259" key="1">
    <source>
        <dbReference type="Pfam" id="PF01548"/>
    </source>
</evidence>
<feature type="domain" description="Transposase IS110-like N-terminal" evidence="1">
    <location>
        <begin position="6"/>
        <end position="146"/>
    </location>
</feature>
<evidence type="ECO:0000313" key="3">
    <source>
        <dbReference type="EMBL" id="NML13292.1"/>
    </source>
</evidence>
<dbReference type="NCBIfam" id="NF033542">
    <property type="entry name" value="transpos_IS110"/>
    <property type="match status" value="1"/>
</dbReference>
<proteinExistence type="predicted"/>
<gene>
    <name evidence="3" type="ORF">HHL08_24815</name>
</gene>
<dbReference type="PANTHER" id="PTHR33055:SF3">
    <property type="entry name" value="PUTATIVE TRANSPOSASE FOR IS117-RELATED"/>
    <property type="match status" value="1"/>
</dbReference>
<dbReference type="EMBL" id="JABBFV010000053">
    <property type="protein sequence ID" value="NML13292.1"/>
    <property type="molecule type" value="Genomic_DNA"/>
</dbReference>
<dbReference type="GO" id="GO:0003677">
    <property type="term" value="F:DNA binding"/>
    <property type="evidence" value="ECO:0007669"/>
    <property type="project" value="InterPro"/>
</dbReference>
<dbReference type="GO" id="GO:0004803">
    <property type="term" value="F:transposase activity"/>
    <property type="evidence" value="ECO:0007669"/>
    <property type="project" value="InterPro"/>
</dbReference>
<comment type="caution">
    <text evidence="3">The sequence shown here is derived from an EMBL/GenBank/DDBJ whole genome shotgun (WGS) entry which is preliminary data.</text>
</comment>
<dbReference type="InterPro" id="IPR047650">
    <property type="entry name" value="Transpos_IS110"/>
</dbReference>
<reference evidence="3 4" key="1">
    <citation type="submission" date="2020-04" db="EMBL/GenBank/DDBJ databases">
        <title>Sphingobium sp. AR-3-1 isolated from Arctic soil.</title>
        <authorList>
            <person name="Dahal R.H."/>
            <person name="Chaudhary D.K."/>
        </authorList>
    </citation>
    <scope>NUCLEOTIDE SEQUENCE [LARGE SCALE GENOMIC DNA]</scope>
    <source>
        <strain evidence="3 4">AR-3-1</strain>
    </source>
</reference>
<evidence type="ECO:0000259" key="2">
    <source>
        <dbReference type="Pfam" id="PF02371"/>
    </source>
</evidence>
<dbReference type="AlphaFoldDB" id="A0A7X9X0N0"/>
<dbReference type="RefSeq" id="WP_107126479.1">
    <property type="nucleotide sequence ID" value="NZ_JABBFV010000053.1"/>
</dbReference>
<dbReference type="PANTHER" id="PTHR33055">
    <property type="entry name" value="TRANSPOSASE FOR INSERTION SEQUENCE ELEMENT IS1111A"/>
    <property type="match status" value="1"/>
</dbReference>
<evidence type="ECO:0000313" key="4">
    <source>
        <dbReference type="Proteomes" id="UP000519023"/>
    </source>
</evidence>
<dbReference type="GO" id="GO:0006313">
    <property type="term" value="P:DNA transposition"/>
    <property type="evidence" value="ECO:0007669"/>
    <property type="project" value="InterPro"/>
</dbReference>
<name>A0A7X9X0N0_9SPHN</name>
<sequence>MSVVTIGLDLAKTVFQVHGVDEAGLTVLRRKLSRADMAAFFKKQPPCLVGMEACSSAHHWARLLVEIGHTVKLIPPQYVKPYVKRNKTDAADAEAICEAVAKPNMRFVPIKTKQQQAVLALHRVRSLLVRQRTATINALRGLLGEYGLIAGKGVRQLAILSERLATSDKTVVPDEAREALRCLFRHIDTLTDKLGEMEKRIVAWHKSNPDSQRLATAPGVGPITATAIVAAVGDGSQFKSSRHFAAWLGLTPRIRASGGKEKIGRISKGGDRYLRTLLIHGARAVVGTTFRKDVTPRPWLKALVDRRPVNVASTAVAHKTARSIWAMLTRNEVYRRPSPLPMAA</sequence>
<protein>
    <submittedName>
        <fullName evidence="3">IS110 family transposase</fullName>
    </submittedName>
</protein>
<feature type="domain" description="Transposase IS116/IS110/IS902 C-terminal" evidence="2">
    <location>
        <begin position="212"/>
        <end position="286"/>
    </location>
</feature>
<dbReference type="InterPro" id="IPR003346">
    <property type="entry name" value="Transposase_20"/>
</dbReference>
<dbReference type="Proteomes" id="UP000519023">
    <property type="component" value="Unassembled WGS sequence"/>
</dbReference>
<accession>A0A7X9X0N0</accession>
<dbReference type="InterPro" id="IPR002525">
    <property type="entry name" value="Transp_IS110-like_N"/>
</dbReference>
<dbReference type="Pfam" id="PF01548">
    <property type="entry name" value="DEDD_Tnp_IS110"/>
    <property type="match status" value="1"/>
</dbReference>